<proteinExistence type="predicted"/>
<organism evidence="2">
    <name type="scientific">uncultured marine thaumarchaeote KM3_126_D02</name>
    <dbReference type="NCBI Taxonomy" id="1455994"/>
    <lineage>
        <taxon>Archaea</taxon>
        <taxon>Nitrososphaerota</taxon>
        <taxon>environmental samples</taxon>
    </lineage>
</organism>
<dbReference type="AlphaFoldDB" id="A0A075G8M4"/>
<dbReference type="Pfam" id="PF09489">
    <property type="entry name" value="CbtB"/>
    <property type="match status" value="1"/>
</dbReference>
<reference evidence="2" key="1">
    <citation type="journal article" date="2014" name="Genome Biol. Evol.">
        <title>Pangenome evidence for extensive interdomain horizontal transfer affecting lineage core and shell genes in uncultured planktonic thaumarchaeota and euryarchaeota.</title>
        <authorList>
            <person name="Deschamps P."/>
            <person name="Zivanovic Y."/>
            <person name="Moreira D."/>
            <person name="Rodriguez-Valera F."/>
            <person name="Lopez-Garcia P."/>
        </authorList>
    </citation>
    <scope>NUCLEOTIDE SEQUENCE</scope>
</reference>
<name>A0A075G8M4_9ARCH</name>
<evidence type="ECO:0008006" key="3">
    <source>
        <dbReference type="Google" id="ProtNLM"/>
    </source>
</evidence>
<evidence type="ECO:0000313" key="2">
    <source>
        <dbReference type="EMBL" id="AIE99938.1"/>
    </source>
</evidence>
<accession>A0A075G8M4</accession>
<keyword evidence="1" id="KW-0472">Membrane</keyword>
<keyword evidence="1" id="KW-1133">Transmembrane helix</keyword>
<dbReference type="EMBL" id="KF900576">
    <property type="protein sequence ID" value="AIE99938.1"/>
    <property type="molecule type" value="Genomic_DNA"/>
</dbReference>
<protein>
    <recommendedName>
        <fullName evidence="3">Cobalt transporter subunit (CbtB)</fullName>
    </recommendedName>
</protein>
<feature type="transmembrane region" description="Helical" evidence="1">
    <location>
        <begin position="17"/>
        <end position="35"/>
    </location>
</feature>
<keyword evidence="1" id="KW-0812">Transmembrane</keyword>
<evidence type="ECO:0000256" key="1">
    <source>
        <dbReference type="SAM" id="Phobius"/>
    </source>
</evidence>
<sequence>MSFLVQTTKFINTVPKVALAILASVFVIGLFIVGFDQGHIFSIIYGESSFTEQFLHELTHDMRHAAGFPCH</sequence>
<dbReference type="InterPro" id="IPR012667">
    <property type="entry name" value="CbtB_put"/>
</dbReference>